<evidence type="ECO:0000313" key="4">
    <source>
        <dbReference type="EMBL" id="RNE98592.1"/>
    </source>
</evidence>
<dbReference type="PANTHER" id="PTHR42180:SF4">
    <property type="entry name" value="CALPONIN-HOMOLOGY (CH) DOMAIN-CONTAINING PROTEIN"/>
    <property type="match status" value="1"/>
</dbReference>
<feature type="coiled-coil region" evidence="1">
    <location>
        <begin position="340"/>
        <end position="374"/>
    </location>
</feature>
<dbReference type="PROSITE" id="PS50021">
    <property type="entry name" value="CH"/>
    <property type="match status" value="1"/>
</dbReference>
<evidence type="ECO:0000256" key="2">
    <source>
        <dbReference type="SAM" id="MobiDB-lite"/>
    </source>
</evidence>
<dbReference type="SUPFAM" id="SSF47576">
    <property type="entry name" value="Calponin-homology domain, CH-domain"/>
    <property type="match status" value="1"/>
</dbReference>
<proteinExistence type="predicted"/>
<dbReference type="OMA" id="REYHESQ"/>
<gene>
    <name evidence="4" type="ORF">TraAM80_08725</name>
</gene>
<dbReference type="GeneID" id="40332658"/>
<evidence type="ECO:0000313" key="5">
    <source>
        <dbReference type="Proteomes" id="UP000283634"/>
    </source>
</evidence>
<dbReference type="AlphaFoldDB" id="A0A422MZE9"/>
<feature type="compositionally biased region" description="Low complexity" evidence="2">
    <location>
        <begin position="170"/>
        <end position="194"/>
    </location>
</feature>
<evidence type="ECO:0000259" key="3">
    <source>
        <dbReference type="PROSITE" id="PS50021"/>
    </source>
</evidence>
<dbReference type="OrthoDB" id="264536at2759"/>
<name>A0A422MZE9_TRYRA</name>
<feature type="region of interest" description="Disordered" evidence="2">
    <location>
        <begin position="167"/>
        <end position="215"/>
    </location>
</feature>
<dbReference type="CDD" id="cd00014">
    <property type="entry name" value="CH_SF"/>
    <property type="match status" value="1"/>
</dbReference>
<organism evidence="4 5">
    <name type="scientific">Trypanosoma rangeli</name>
    <dbReference type="NCBI Taxonomy" id="5698"/>
    <lineage>
        <taxon>Eukaryota</taxon>
        <taxon>Discoba</taxon>
        <taxon>Euglenozoa</taxon>
        <taxon>Kinetoplastea</taxon>
        <taxon>Metakinetoplastina</taxon>
        <taxon>Trypanosomatida</taxon>
        <taxon>Trypanosomatidae</taxon>
        <taxon>Trypanosoma</taxon>
        <taxon>Herpetosoma</taxon>
    </lineage>
</organism>
<reference evidence="4 5" key="1">
    <citation type="journal article" date="2018" name="BMC Genomics">
        <title>Genomic comparison of Trypanosoma conorhini and Trypanosoma rangeli to Trypanosoma cruzi strains of high and low virulence.</title>
        <authorList>
            <person name="Bradwell K.R."/>
            <person name="Koparde V.N."/>
            <person name="Matveyev A.V."/>
            <person name="Serrano M.G."/>
            <person name="Alves J.M."/>
            <person name="Parikh H."/>
            <person name="Huang B."/>
            <person name="Lee V."/>
            <person name="Espinosa-Alvarez O."/>
            <person name="Ortiz P.A."/>
            <person name="Costa-Martins A.G."/>
            <person name="Teixeira M.M."/>
            <person name="Buck G.A."/>
        </authorList>
    </citation>
    <scope>NUCLEOTIDE SEQUENCE [LARGE SCALE GENOMIC DNA]</scope>
    <source>
        <strain evidence="4 5">AM80</strain>
    </source>
</reference>
<feature type="domain" description="Calponin-homology (CH)" evidence="3">
    <location>
        <begin position="3"/>
        <end position="106"/>
    </location>
</feature>
<sequence>MTPLGKKELLRWAAEASGIRPCEKYADLRDGVVLLALAGRLFPTSVDPRLARRGPVDVARNWEALRRIMERHGLPLHLCDRQAVAAGHARHCFNLLVLFYFLTRLSQDSEFCVDFANPVDAGVAAFLQSPRSLRCVGKLPARCDEPAQAAGAGDEAPGTAMKLLRGRSLPTPQSAPPSSSATSTPPADATAAVASDDDTTTCLPPEALSTLSAKNSFDEEAHARWGRDNDGAPTLQGLRLANARLREELEHVRVTSQLMLAQHRALLVGEVARTTEHFEARLALLRLERDHEVRQCLLDVREAYDGFLCNAREEAPLGMPATAAASTTDASPSVALLVAYRALEAKVHTYAQELAEARDTVQQLRSALQLQRDRHVALTERICHICTTAPGARAVADEDGLLHRIDAMLETQPQAVREAVALRLKTLLSQAQSQAEGGAQQQSETHADEGVVVAAAYLGTDAGGVLSVKDEVRRLRTQIERLRQANYFLRQQQLPPHPDWYAVPLADGLESPSCTVEAETCDAICARASAVAEAHTPVESPVRQELRRLVLVVQILRARVQSATDALLVYKDKQQGLHEQLLCLQQRCDAAAHEQACASEARQEELQLRQEARESALATKLRLVEERCQRRESVAAMLNERVREIVCAALQQALSHSGAAATATATTEALQRVLADITESQRTRDALEAALSELSSEVAVLRHDLARRELAVASLRASLAAAEAAGREARAAAAQRTAEVNALRESAAVEVDACRRYIQHVEKLLVTTTPPPTPVIMGGSPPPPLPSLMGLAATTAKTTTPGVEGNNDGHSSLSDAAAAAMVTAASAASSARTAATGTTSSLLSPEELERRKRAILGKYGFATRL</sequence>
<dbReference type="VEuPathDB" id="TriTrypDB:TRSC58_03541"/>
<comment type="caution">
    <text evidence="4">The sequence shown here is derived from an EMBL/GenBank/DDBJ whole genome shotgun (WGS) entry which is preliminary data.</text>
</comment>
<accession>A0A422MZE9</accession>
<feature type="coiled-coil region" evidence="1">
    <location>
        <begin position="670"/>
        <end position="704"/>
    </location>
</feature>
<dbReference type="InterPro" id="IPR036872">
    <property type="entry name" value="CH_dom_sf"/>
</dbReference>
<dbReference type="EMBL" id="MKGL01000450">
    <property type="protein sequence ID" value="RNE98592.1"/>
    <property type="molecule type" value="Genomic_DNA"/>
</dbReference>
<evidence type="ECO:0000256" key="1">
    <source>
        <dbReference type="SAM" id="Coils"/>
    </source>
</evidence>
<keyword evidence="5" id="KW-1185">Reference proteome</keyword>
<keyword evidence="1" id="KW-0175">Coiled coil</keyword>
<protein>
    <recommendedName>
        <fullName evidence="3">Calponin-homology (CH) domain-containing protein</fullName>
    </recommendedName>
</protein>
<dbReference type="RefSeq" id="XP_029234728.1">
    <property type="nucleotide sequence ID" value="XM_029385460.1"/>
</dbReference>
<feature type="coiled-coil region" evidence="1">
    <location>
        <begin position="465"/>
        <end position="492"/>
    </location>
</feature>
<dbReference type="Proteomes" id="UP000283634">
    <property type="component" value="Unassembled WGS sequence"/>
</dbReference>
<dbReference type="InterPro" id="IPR001715">
    <property type="entry name" value="CH_dom"/>
</dbReference>
<dbReference type="PANTHER" id="PTHR42180">
    <property type="entry name" value="HOMOLOGY DOMAIN-CONTAINING PROTEIN,PUTATIVE-RELATED"/>
    <property type="match status" value="1"/>
</dbReference>